<evidence type="ECO:0000313" key="1">
    <source>
        <dbReference type="EMBL" id="GIX98645.1"/>
    </source>
</evidence>
<accession>A0AAV4PRU5</accession>
<dbReference type="Proteomes" id="UP001054945">
    <property type="component" value="Unassembled WGS sequence"/>
</dbReference>
<dbReference type="EMBL" id="BPLR01004940">
    <property type="protein sequence ID" value="GIX98645.1"/>
    <property type="molecule type" value="Genomic_DNA"/>
</dbReference>
<reference evidence="1 2" key="1">
    <citation type="submission" date="2021-06" db="EMBL/GenBank/DDBJ databases">
        <title>Caerostris extrusa draft genome.</title>
        <authorList>
            <person name="Kono N."/>
            <person name="Arakawa K."/>
        </authorList>
    </citation>
    <scope>NUCLEOTIDE SEQUENCE [LARGE SCALE GENOMIC DNA]</scope>
</reference>
<name>A0AAV4PRU5_CAEEX</name>
<protein>
    <submittedName>
        <fullName evidence="1">Uncharacterized protein</fullName>
    </submittedName>
</protein>
<evidence type="ECO:0000313" key="2">
    <source>
        <dbReference type="Proteomes" id="UP001054945"/>
    </source>
</evidence>
<dbReference type="AlphaFoldDB" id="A0AAV4PRU5"/>
<gene>
    <name evidence="1" type="ORF">CEXT_78961</name>
</gene>
<proteinExistence type="predicted"/>
<sequence length="177" mass="20413">MERDPKRINLDMQIPLAVRRTKDLFYFTTDKLSRLYTKNSLPNRSTSIYVSTNQQSNVCCVCHDVTNCNMRNDPTSVGVHNGISYNQYIMIVLFTACAKSYLSSFHGRIPHWVAFCFLERWAGIYLNISTVHLRPGNFLGENSGMENQVPLSLQKREWSLEFASRDPKGLILICKFH</sequence>
<organism evidence="1 2">
    <name type="scientific">Caerostris extrusa</name>
    <name type="common">Bark spider</name>
    <name type="synonym">Caerostris bankana</name>
    <dbReference type="NCBI Taxonomy" id="172846"/>
    <lineage>
        <taxon>Eukaryota</taxon>
        <taxon>Metazoa</taxon>
        <taxon>Ecdysozoa</taxon>
        <taxon>Arthropoda</taxon>
        <taxon>Chelicerata</taxon>
        <taxon>Arachnida</taxon>
        <taxon>Araneae</taxon>
        <taxon>Araneomorphae</taxon>
        <taxon>Entelegynae</taxon>
        <taxon>Araneoidea</taxon>
        <taxon>Araneidae</taxon>
        <taxon>Caerostris</taxon>
    </lineage>
</organism>
<comment type="caution">
    <text evidence="1">The sequence shown here is derived from an EMBL/GenBank/DDBJ whole genome shotgun (WGS) entry which is preliminary data.</text>
</comment>
<keyword evidence="2" id="KW-1185">Reference proteome</keyword>